<keyword evidence="3" id="KW-0677">Repeat</keyword>
<evidence type="ECO:0000256" key="4">
    <source>
        <dbReference type="ARBA" id="ARBA00023180"/>
    </source>
</evidence>
<dbReference type="Pfam" id="PF13855">
    <property type="entry name" value="LRR_8"/>
    <property type="match status" value="1"/>
</dbReference>
<reference evidence="8" key="3">
    <citation type="submission" date="2025-09" db="UniProtKB">
        <authorList>
            <consortium name="Ensembl"/>
        </authorList>
    </citation>
    <scope>IDENTIFICATION</scope>
</reference>
<evidence type="ECO:0000313" key="9">
    <source>
        <dbReference type="Proteomes" id="UP000472263"/>
    </source>
</evidence>
<dbReference type="InterPro" id="IPR001611">
    <property type="entry name" value="Leu-rich_rpt"/>
</dbReference>
<feature type="compositionally biased region" description="Pro residues" evidence="5">
    <location>
        <begin position="45"/>
        <end position="63"/>
    </location>
</feature>
<evidence type="ECO:0000256" key="2">
    <source>
        <dbReference type="ARBA" id="ARBA00022729"/>
    </source>
</evidence>
<accession>A0A668AJG5</accession>
<dbReference type="InterPro" id="IPR050333">
    <property type="entry name" value="SLRP"/>
</dbReference>
<organism evidence="8 9">
    <name type="scientific">Myripristis murdjan</name>
    <name type="common">pinecone soldierfish</name>
    <dbReference type="NCBI Taxonomy" id="586833"/>
    <lineage>
        <taxon>Eukaryota</taxon>
        <taxon>Metazoa</taxon>
        <taxon>Chordata</taxon>
        <taxon>Craniata</taxon>
        <taxon>Vertebrata</taxon>
        <taxon>Euteleostomi</taxon>
        <taxon>Actinopterygii</taxon>
        <taxon>Neopterygii</taxon>
        <taxon>Teleostei</taxon>
        <taxon>Neoteleostei</taxon>
        <taxon>Acanthomorphata</taxon>
        <taxon>Holocentriformes</taxon>
        <taxon>Holocentridae</taxon>
        <taxon>Myripristis</taxon>
    </lineage>
</organism>
<feature type="compositionally biased region" description="Basic residues" evidence="5">
    <location>
        <begin position="26"/>
        <end position="44"/>
    </location>
</feature>
<reference evidence="8" key="1">
    <citation type="submission" date="2019-06" db="EMBL/GenBank/DDBJ databases">
        <authorList>
            <consortium name="Wellcome Sanger Institute Data Sharing"/>
        </authorList>
    </citation>
    <scope>NUCLEOTIDE SEQUENCE [LARGE SCALE GENOMIC DNA]</scope>
</reference>
<dbReference type="GO" id="GO:0005615">
    <property type="term" value="C:extracellular space"/>
    <property type="evidence" value="ECO:0007669"/>
    <property type="project" value="TreeGrafter"/>
</dbReference>
<dbReference type="AlphaFoldDB" id="A0A668AJG5"/>
<proteinExistence type="predicted"/>
<sequence>MRVSVGLFSALALFLLIGAALSQRPRLKPRKPTKRPTTTRKPPVHRPPPPMQPEPQEPTDFPPPILGPPSVFPDCPRECFCSPSYPNALNCENRNLRRIPLIPSRTHYLYLQNNFISEVTADPFRNATELRWVNMANNRIQRIDKQLAILTETMDDLFVIPTLLQTIQTLPAGLEQLRLGRNLISKIPPGAFSKMEHLTLLDLYHNQVNLSVLIWDLKNLMQLNLAHNILKKMPAGVPSGLIQLFLDKNRINDIPRDYFNGFTKLAFVRLNYNQLSDKGVPKTVFNISTLLDLQLSHNQLASVPLFNGHLEHLHLNDNSIESINGTQICPYSLHADLSDLSLAPRLRYLRLDGNHLHPPIPLDVIMCFRHLHSIVI</sequence>
<protein>
    <submittedName>
        <fullName evidence="8">Proline and arginine rich end leucine rich repeat protein</fullName>
    </submittedName>
</protein>
<dbReference type="FunFam" id="3.80.10.10:FF:000133">
    <property type="entry name" value="prolargin"/>
    <property type="match status" value="1"/>
</dbReference>
<feature type="region of interest" description="Disordered" evidence="5">
    <location>
        <begin position="26"/>
        <end position="63"/>
    </location>
</feature>
<name>A0A668AJG5_9TELE</name>
<evidence type="ECO:0000256" key="5">
    <source>
        <dbReference type="SAM" id="MobiDB-lite"/>
    </source>
</evidence>
<dbReference type="InterPro" id="IPR003591">
    <property type="entry name" value="Leu-rich_rpt_typical-subtyp"/>
</dbReference>
<dbReference type="Ensembl" id="ENSMMDT00005054501.1">
    <property type="protein sequence ID" value="ENSMMDP00005053462.1"/>
    <property type="gene ID" value="ENSMMDG00005024038.1"/>
</dbReference>
<dbReference type="PROSITE" id="PS51450">
    <property type="entry name" value="LRR"/>
    <property type="match status" value="2"/>
</dbReference>
<reference evidence="8" key="2">
    <citation type="submission" date="2025-08" db="UniProtKB">
        <authorList>
            <consortium name="Ensembl"/>
        </authorList>
    </citation>
    <scope>IDENTIFICATION</scope>
</reference>
<evidence type="ECO:0000256" key="3">
    <source>
        <dbReference type="ARBA" id="ARBA00022737"/>
    </source>
</evidence>
<feature type="chain" id="PRO_5025652772" evidence="6">
    <location>
        <begin position="23"/>
        <end position="376"/>
    </location>
</feature>
<dbReference type="SMART" id="SM00369">
    <property type="entry name" value="LRR_TYP"/>
    <property type="match status" value="4"/>
</dbReference>
<evidence type="ECO:0000259" key="7">
    <source>
        <dbReference type="SMART" id="SM00013"/>
    </source>
</evidence>
<dbReference type="SMART" id="SM00013">
    <property type="entry name" value="LRRNT"/>
    <property type="match status" value="1"/>
</dbReference>
<dbReference type="Gene3D" id="3.80.10.10">
    <property type="entry name" value="Ribonuclease Inhibitor"/>
    <property type="match status" value="2"/>
</dbReference>
<dbReference type="GeneTree" id="ENSGT00940000160163"/>
<feature type="domain" description="LRRNT" evidence="7">
    <location>
        <begin position="74"/>
        <end position="108"/>
    </location>
</feature>
<keyword evidence="4" id="KW-0325">Glycoprotein</keyword>
<keyword evidence="9" id="KW-1185">Reference proteome</keyword>
<dbReference type="Proteomes" id="UP000472263">
    <property type="component" value="Chromosome 5"/>
</dbReference>
<dbReference type="InterPro" id="IPR000372">
    <property type="entry name" value="LRRNT"/>
</dbReference>
<dbReference type="SUPFAM" id="SSF52058">
    <property type="entry name" value="L domain-like"/>
    <property type="match status" value="1"/>
</dbReference>
<feature type="signal peptide" evidence="6">
    <location>
        <begin position="1"/>
        <end position="22"/>
    </location>
</feature>
<evidence type="ECO:0000313" key="8">
    <source>
        <dbReference type="Ensembl" id="ENSMMDP00005053462.1"/>
    </source>
</evidence>
<evidence type="ECO:0000256" key="6">
    <source>
        <dbReference type="SAM" id="SignalP"/>
    </source>
</evidence>
<dbReference type="PANTHER" id="PTHR45712:SF8">
    <property type="entry name" value="PROLARGIN"/>
    <property type="match status" value="1"/>
</dbReference>
<dbReference type="PANTHER" id="PTHR45712">
    <property type="entry name" value="AGAP008170-PA"/>
    <property type="match status" value="1"/>
</dbReference>
<keyword evidence="2 6" id="KW-0732">Signal</keyword>
<gene>
    <name evidence="8" type="primary">PRELP</name>
    <name evidence="8" type="synonym">prelp</name>
</gene>
<keyword evidence="1" id="KW-0433">Leucine-rich repeat</keyword>
<evidence type="ECO:0000256" key="1">
    <source>
        <dbReference type="ARBA" id="ARBA00022614"/>
    </source>
</evidence>
<dbReference type="InterPro" id="IPR032675">
    <property type="entry name" value="LRR_dom_sf"/>
</dbReference>